<dbReference type="GO" id="GO:0009247">
    <property type="term" value="P:glycolipid biosynthetic process"/>
    <property type="evidence" value="ECO:0007669"/>
    <property type="project" value="InterPro"/>
</dbReference>
<keyword evidence="8" id="KW-1185">Reference proteome</keyword>
<dbReference type="AlphaFoldDB" id="A0A084JFZ2"/>
<proteinExistence type="inferred from homology"/>
<dbReference type="InterPro" id="IPR050519">
    <property type="entry name" value="Glycosyltransf_28_UgtP"/>
</dbReference>
<dbReference type="InterPro" id="IPR009695">
    <property type="entry name" value="Diacylglyc_glucosyltr_N"/>
</dbReference>
<dbReference type="PANTHER" id="PTHR43025">
    <property type="entry name" value="MONOGALACTOSYLDIACYLGLYCEROL SYNTHASE"/>
    <property type="match status" value="1"/>
</dbReference>
<dbReference type="RefSeq" id="WP_035130608.1">
    <property type="nucleotide sequence ID" value="NZ_JPMD01000007.1"/>
</dbReference>
<dbReference type="Gene3D" id="3.40.50.2000">
    <property type="entry name" value="Glycogen Phosphorylase B"/>
    <property type="match status" value="1"/>
</dbReference>
<protein>
    <submittedName>
        <fullName evidence="7">UDP-N-acetylglucosamine--N-acetylmuramyl-(Pentapeptide) pyrophosphoryl-UDP N-acetylglucosamine transferase</fullName>
    </submittedName>
</protein>
<gene>
    <name evidence="7" type="ORF">IO99_04155</name>
</gene>
<dbReference type="InterPro" id="IPR007235">
    <property type="entry name" value="Glyco_trans_28_C"/>
</dbReference>
<dbReference type="SUPFAM" id="SSF53756">
    <property type="entry name" value="UDP-Glycosyltransferase/glycogen phosphorylase"/>
    <property type="match status" value="1"/>
</dbReference>
<feature type="domain" description="Glycosyl transferase family 28 C-terminal" evidence="5">
    <location>
        <begin position="220"/>
        <end position="323"/>
    </location>
</feature>
<evidence type="ECO:0000256" key="3">
    <source>
        <dbReference type="ARBA" id="ARBA00022676"/>
    </source>
</evidence>
<dbReference type="eggNOG" id="COG0707">
    <property type="taxonomic scope" value="Bacteria"/>
</dbReference>
<evidence type="ECO:0000313" key="7">
    <source>
        <dbReference type="EMBL" id="KEZ87876.1"/>
    </source>
</evidence>
<organism evidence="7 8">
    <name type="scientific">Clostridium sulfidigenes</name>
    <dbReference type="NCBI Taxonomy" id="318464"/>
    <lineage>
        <taxon>Bacteria</taxon>
        <taxon>Bacillati</taxon>
        <taxon>Bacillota</taxon>
        <taxon>Clostridia</taxon>
        <taxon>Eubacteriales</taxon>
        <taxon>Clostridiaceae</taxon>
        <taxon>Clostridium</taxon>
    </lineage>
</organism>
<dbReference type="Pfam" id="PF06925">
    <property type="entry name" value="MGDG_synth"/>
    <property type="match status" value="1"/>
</dbReference>
<keyword evidence="3" id="KW-0328">Glycosyltransferase</keyword>
<evidence type="ECO:0000256" key="2">
    <source>
        <dbReference type="ARBA" id="ARBA00006962"/>
    </source>
</evidence>
<comment type="caution">
    <text evidence="7">The sequence shown here is derived from an EMBL/GenBank/DDBJ whole genome shotgun (WGS) entry which is preliminary data.</text>
</comment>
<evidence type="ECO:0000256" key="4">
    <source>
        <dbReference type="ARBA" id="ARBA00022679"/>
    </source>
</evidence>
<dbReference type="Proteomes" id="UP000028542">
    <property type="component" value="Unassembled WGS sequence"/>
</dbReference>
<sequence>MKILILTGKFGMGHYSVSKSLCEQIQSNHPNASVVIKDVFEYSLPNYSNAIYKAFNVMVNKGSVFYNQVYKITENRKYNMNPMFLKYFLPKLDNLIKDVEPNIIISTLPFCSQLISRYKMKYNPSLPLITCITDISSHSEWLNDNTNCYLVGSNSLKKDLILKGVPENKIFINGIPVKEEFKKSITNSSSNEKQLLIMGGGLGLLPKSKEFYNQLNSLENVKTTVITGNNTEIYNMLYGKYENINVLGYTDEVYKYMQKADLILSKPGGITLFESIFSETPLIAFKPFLQQEINNTNFILNNGIGKVLETSPDKCFDKIKKVIFDDAILDNLSNNIKNFKKQFDCTSIEKVLLTLEPNMDGACA</sequence>
<dbReference type="STRING" id="318464.IO99_04155"/>
<evidence type="ECO:0000259" key="5">
    <source>
        <dbReference type="Pfam" id="PF04101"/>
    </source>
</evidence>
<dbReference type="GO" id="GO:0016758">
    <property type="term" value="F:hexosyltransferase activity"/>
    <property type="evidence" value="ECO:0007669"/>
    <property type="project" value="InterPro"/>
</dbReference>
<dbReference type="PANTHER" id="PTHR43025:SF3">
    <property type="entry name" value="MONOGALACTOSYLDIACYLGLYCEROL SYNTHASE 1, CHLOROPLASTIC"/>
    <property type="match status" value="1"/>
</dbReference>
<evidence type="ECO:0000259" key="6">
    <source>
        <dbReference type="Pfam" id="PF06925"/>
    </source>
</evidence>
<dbReference type="EMBL" id="JPMD01000007">
    <property type="protein sequence ID" value="KEZ87876.1"/>
    <property type="molecule type" value="Genomic_DNA"/>
</dbReference>
<dbReference type="Pfam" id="PF04101">
    <property type="entry name" value="Glyco_tran_28_C"/>
    <property type="match status" value="1"/>
</dbReference>
<comment type="similarity">
    <text evidence="2">Belongs to the glycosyltransferase 28 family.</text>
</comment>
<evidence type="ECO:0000313" key="8">
    <source>
        <dbReference type="Proteomes" id="UP000028542"/>
    </source>
</evidence>
<reference evidence="7 8" key="1">
    <citation type="submission" date="2014-07" db="EMBL/GenBank/DDBJ databases">
        <title>Draft genome of Clostridium sulfidigenes 113A isolated from sediments associated with methane hydrate from Krishna Godavari basin.</title>
        <authorList>
            <person name="Honkalas V.S."/>
            <person name="Dabir A.P."/>
            <person name="Arora P."/>
            <person name="Dhakephalkar P.K."/>
        </authorList>
    </citation>
    <scope>NUCLEOTIDE SEQUENCE [LARGE SCALE GENOMIC DNA]</scope>
    <source>
        <strain evidence="7 8">113A</strain>
    </source>
</reference>
<accession>A0A084JFZ2</accession>
<name>A0A084JFZ2_9CLOT</name>
<feature type="domain" description="Diacylglycerol glucosyltransferase N-terminal" evidence="6">
    <location>
        <begin position="14"/>
        <end position="177"/>
    </location>
</feature>
<dbReference type="GO" id="GO:0016020">
    <property type="term" value="C:membrane"/>
    <property type="evidence" value="ECO:0007669"/>
    <property type="project" value="UniProtKB-SubCell"/>
</dbReference>
<comment type="subcellular location">
    <subcellularLocation>
        <location evidence="1">Membrane</location>
    </subcellularLocation>
</comment>
<keyword evidence="4 7" id="KW-0808">Transferase</keyword>
<evidence type="ECO:0000256" key="1">
    <source>
        <dbReference type="ARBA" id="ARBA00004370"/>
    </source>
</evidence>